<accession>A0A6P5J026</accession>
<feature type="domain" description="DNA mismatch repair proteins mutS family" evidence="7">
    <location>
        <begin position="582"/>
        <end position="598"/>
    </location>
</feature>
<dbReference type="PANTHER" id="PTHR11361">
    <property type="entry name" value="DNA MISMATCH REPAIR PROTEIN MUTS FAMILY MEMBER"/>
    <property type="match status" value="1"/>
</dbReference>
<evidence type="ECO:0000256" key="4">
    <source>
        <dbReference type="ARBA" id="ARBA00023125"/>
    </source>
</evidence>
<feature type="compositionally biased region" description="Polar residues" evidence="6">
    <location>
        <begin position="1"/>
        <end position="11"/>
    </location>
</feature>
<dbReference type="SUPFAM" id="SSF53150">
    <property type="entry name" value="DNA repair protein MutS, domain II"/>
    <property type="match status" value="1"/>
</dbReference>
<keyword evidence="8" id="KW-1185">Reference proteome</keyword>
<keyword evidence="3" id="KW-0067">ATP-binding</keyword>
<gene>
    <name evidence="9" type="primary">MSH4</name>
</gene>
<keyword evidence="4" id="KW-0238">DNA-binding</keyword>
<dbReference type="GO" id="GO:0140664">
    <property type="term" value="F:ATP-dependent DNA damage sensor activity"/>
    <property type="evidence" value="ECO:0007669"/>
    <property type="project" value="InterPro"/>
</dbReference>
<dbReference type="GO" id="GO:0006298">
    <property type="term" value="P:mismatch repair"/>
    <property type="evidence" value="ECO:0007669"/>
    <property type="project" value="InterPro"/>
</dbReference>
<dbReference type="FunFam" id="1.10.1420.10:FF:000013">
    <property type="entry name" value="mutS protein homolog 4"/>
    <property type="match status" value="1"/>
</dbReference>
<protein>
    <submittedName>
        <fullName evidence="9">MutS protein homolog 4 isoform X6</fullName>
    </submittedName>
</protein>
<dbReference type="GeneID" id="110195685"/>
<evidence type="ECO:0000256" key="3">
    <source>
        <dbReference type="ARBA" id="ARBA00022840"/>
    </source>
</evidence>
<dbReference type="InterPro" id="IPR000432">
    <property type="entry name" value="DNA_mismatch_repair_MutS_C"/>
</dbReference>
<dbReference type="Gene3D" id="1.10.1420.10">
    <property type="match status" value="1"/>
</dbReference>
<dbReference type="SUPFAM" id="SSF48334">
    <property type="entry name" value="DNA repair protein MutS, domain III"/>
    <property type="match status" value="1"/>
</dbReference>
<dbReference type="Proteomes" id="UP000515140">
    <property type="component" value="Unplaced"/>
</dbReference>
<dbReference type="PANTHER" id="PTHR11361:SF21">
    <property type="entry name" value="MUTS PROTEIN HOMOLOG 4"/>
    <property type="match status" value="1"/>
</dbReference>
<keyword evidence="2" id="KW-0547">Nucleotide-binding</keyword>
<dbReference type="Gene3D" id="3.40.50.300">
    <property type="entry name" value="P-loop containing nucleotide triphosphate hydrolases"/>
    <property type="match status" value="1"/>
</dbReference>
<name>A0A6P5J026_PHACI</name>
<dbReference type="Pfam" id="PF05188">
    <property type="entry name" value="MutS_II"/>
    <property type="match status" value="1"/>
</dbReference>
<comment type="similarity">
    <text evidence="1">Belongs to the DNA mismatch repair MutS family.</text>
</comment>
<dbReference type="GO" id="GO:0007131">
    <property type="term" value="P:reciprocal meiotic recombination"/>
    <property type="evidence" value="ECO:0007669"/>
    <property type="project" value="TreeGrafter"/>
</dbReference>
<evidence type="ECO:0000256" key="6">
    <source>
        <dbReference type="SAM" id="MobiDB-lite"/>
    </source>
</evidence>
<dbReference type="GO" id="GO:0005524">
    <property type="term" value="F:ATP binding"/>
    <property type="evidence" value="ECO:0007669"/>
    <property type="project" value="UniProtKB-KW"/>
</dbReference>
<dbReference type="SMART" id="SM00534">
    <property type="entry name" value="MUTSac"/>
    <property type="match status" value="1"/>
</dbReference>
<dbReference type="Gene3D" id="3.30.420.110">
    <property type="entry name" value="MutS, connector domain"/>
    <property type="match status" value="1"/>
</dbReference>
<dbReference type="FunFam" id="3.30.420.110:FF:000003">
    <property type="entry name" value="mutS protein homolog 4"/>
    <property type="match status" value="1"/>
</dbReference>
<evidence type="ECO:0000256" key="2">
    <source>
        <dbReference type="ARBA" id="ARBA00022741"/>
    </source>
</evidence>
<dbReference type="GO" id="GO:0030983">
    <property type="term" value="F:mismatched DNA binding"/>
    <property type="evidence" value="ECO:0007669"/>
    <property type="project" value="InterPro"/>
</dbReference>
<feature type="region of interest" description="Disordered" evidence="6">
    <location>
        <begin position="1"/>
        <end position="99"/>
    </location>
</feature>
<evidence type="ECO:0000313" key="8">
    <source>
        <dbReference type="Proteomes" id="UP000515140"/>
    </source>
</evidence>
<sequence length="767" mass="84725">MSGPEAQSPSCSRLWDFPSPARGIPPPGPCCTSDPRRTPLWGSAERGLPLPGGHRPWSGPGPSSSSWSGPGPSSSPGPVRWSSSGRSVPGSAPRADRDSYFGDKSSFAENVSALNFTSVASSSSARDSSFAPVIKTPSAFGNPPRSSYGSKTPQMGHSVTSSSAVSTHSVTSVIVAVVEGRGLARGEIGIASIDSKRPQIVLSQFPDNTTYTKVITKLKILAPLEIIMSNTACVVGNSTKLFTLITENFQNVTFTTIQRKYFNETKGLEYIEQLCAAEFSTVLMEVQSKYYCLAAVAALLKYMEFIQNSVYAPKSLKVCFQGSEKTVMIDSSSAQNLELLVNNQDCRSSHTLFGVLNHTRTPGGSRRLRSNILEPLTDVDTITMRLDCVEELLQEEELFFGLQSVISRFLDTEQLLSVLVQIPKQDTVKAAESKITNLIYLKHTLELVDPLKALLKKCNTPLLKAYCSSLEDNRFGTILEKIKTVINDDVRYLKGCLNMRTQKCYAVKSNINEFLDIARRTYTEIVDDIAGSFVPAEYSSFRITEQIFTRISMNDDIETNSSTFMKEMKEIAYILHNANDRSLILIDELGRGTNTEEGIGICYAVCEYLQSLKAFTLFATHFLELCQMDILFPNVENIHFEVQHVKSGLRSRESITYTYRLSKGHTEEKNYGIKAAEASSLPQSIISDAKEIRAEITRQITEQQSQSSPAEASRQRAVYQLATRLLQTARNSQLDAKNLRLYLRGLKTKFGAALSVAGRGSEEPEER</sequence>
<dbReference type="InterPro" id="IPR007696">
    <property type="entry name" value="DNA_mismatch_repair_MutS_core"/>
</dbReference>
<dbReference type="AlphaFoldDB" id="A0A6P5J026"/>
<proteinExistence type="inferred from homology"/>
<organism evidence="8 9">
    <name type="scientific">Phascolarctos cinereus</name>
    <name type="common">Koala</name>
    <dbReference type="NCBI Taxonomy" id="38626"/>
    <lineage>
        <taxon>Eukaryota</taxon>
        <taxon>Metazoa</taxon>
        <taxon>Chordata</taxon>
        <taxon>Craniata</taxon>
        <taxon>Vertebrata</taxon>
        <taxon>Euteleostomi</taxon>
        <taxon>Mammalia</taxon>
        <taxon>Metatheria</taxon>
        <taxon>Diprotodontia</taxon>
        <taxon>Phascolarctidae</taxon>
        <taxon>Phascolarctos</taxon>
    </lineage>
</organism>
<dbReference type="InterPro" id="IPR045076">
    <property type="entry name" value="MutS"/>
</dbReference>
<dbReference type="InterPro" id="IPR007860">
    <property type="entry name" value="DNA_mmatch_repair_MutS_con_dom"/>
</dbReference>
<feature type="region of interest" description="Disordered" evidence="6">
    <location>
        <begin position="133"/>
        <end position="162"/>
    </location>
</feature>
<dbReference type="GO" id="GO:0005634">
    <property type="term" value="C:nucleus"/>
    <property type="evidence" value="ECO:0007669"/>
    <property type="project" value="TreeGrafter"/>
</dbReference>
<dbReference type="SUPFAM" id="SSF52540">
    <property type="entry name" value="P-loop containing nucleoside triphosphate hydrolases"/>
    <property type="match status" value="1"/>
</dbReference>
<reference evidence="9" key="1">
    <citation type="submission" date="2025-08" db="UniProtKB">
        <authorList>
            <consortium name="RefSeq"/>
        </authorList>
    </citation>
    <scope>IDENTIFICATION</scope>
    <source>
        <tissue evidence="9">Spleen</tissue>
    </source>
</reference>
<dbReference type="RefSeq" id="XP_020824184.1">
    <property type="nucleotide sequence ID" value="XM_020968525.1"/>
</dbReference>
<dbReference type="FunFam" id="3.40.50.300:FF:000870">
    <property type="entry name" value="MutS protein homolog 4"/>
    <property type="match status" value="1"/>
</dbReference>
<dbReference type="SMART" id="SM00533">
    <property type="entry name" value="MUTSd"/>
    <property type="match status" value="1"/>
</dbReference>
<feature type="compositionally biased region" description="Low complexity" evidence="6">
    <location>
        <begin position="51"/>
        <end position="91"/>
    </location>
</feature>
<feature type="compositionally biased region" description="Polar residues" evidence="6">
    <location>
        <begin position="144"/>
        <end position="155"/>
    </location>
</feature>
<dbReference type="InterPro" id="IPR036187">
    <property type="entry name" value="DNA_mismatch_repair_MutS_sf"/>
</dbReference>
<dbReference type="InterPro" id="IPR036678">
    <property type="entry name" value="MutS_con_dom_sf"/>
</dbReference>
<evidence type="ECO:0000256" key="1">
    <source>
        <dbReference type="ARBA" id="ARBA00006271"/>
    </source>
</evidence>
<dbReference type="Pfam" id="PF00488">
    <property type="entry name" value="MutS_V"/>
    <property type="match status" value="1"/>
</dbReference>
<dbReference type="InterPro" id="IPR027417">
    <property type="entry name" value="P-loop_NTPase"/>
</dbReference>
<dbReference type="PROSITE" id="PS00486">
    <property type="entry name" value="DNA_MISMATCH_REPAIR_2"/>
    <property type="match status" value="1"/>
</dbReference>
<evidence type="ECO:0000256" key="5">
    <source>
        <dbReference type="ARBA" id="ARBA00023254"/>
    </source>
</evidence>
<evidence type="ECO:0000259" key="7">
    <source>
        <dbReference type="PROSITE" id="PS00486"/>
    </source>
</evidence>
<dbReference type="CTD" id="4438"/>
<evidence type="ECO:0000313" key="9">
    <source>
        <dbReference type="RefSeq" id="XP_020824184.1"/>
    </source>
</evidence>
<keyword evidence="5" id="KW-0469">Meiosis</keyword>